<dbReference type="InterPro" id="IPR012347">
    <property type="entry name" value="Ferritin-like"/>
</dbReference>
<evidence type="ECO:0000313" key="6">
    <source>
        <dbReference type="Proteomes" id="UP000249134"/>
    </source>
</evidence>
<dbReference type="InterPro" id="IPR012851">
    <property type="entry name" value="Spore_coat_CotF-like"/>
</dbReference>
<protein>
    <submittedName>
        <fullName evidence="5">Spore coat protein</fullName>
    </submittedName>
</protein>
<dbReference type="GO" id="GO:0030435">
    <property type="term" value="P:sporulation resulting in formation of a cellular spore"/>
    <property type="evidence" value="ECO:0007669"/>
    <property type="project" value="UniProtKB-KW"/>
</dbReference>
<keyword evidence="5" id="KW-0167">Capsid protein</keyword>
<evidence type="ECO:0000256" key="1">
    <source>
        <dbReference type="ARBA" id="ARBA00022969"/>
    </source>
</evidence>
<reference evidence="5 6" key="1">
    <citation type="submission" date="2018-06" db="EMBL/GenBank/DDBJ databases">
        <authorList>
            <consortium name="Pathogen Informatics"/>
            <person name="Doyle S."/>
        </authorList>
    </citation>
    <scope>NUCLEOTIDE SEQUENCE [LARGE SCALE GENOMIC DNA]</scope>
    <source>
        <strain evidence="5 6">NCTC4824</strain>
    </source>
</reference>
<evidence type="ECO:0000256" key="2">
    <source>
        <dbReference type="ARBA" id="ARBA00024325"/>
    </source>
</evidence>
<keyword evidence="1" id="KW-0749">Sporulation</keyword>
<proteinExistence type="inferred from homology"/>
<comment type="similarity">
    <text evidence="3">Belongs to the CotF family.</text>
</comment>
<evidence type="ECO:0000313" key="5">
    <source>
        <dbReference type="EMBL" id="SQI52486.1"/>
    </source>
</evidence>
<sequence>MHNQQNQQNSQGPMHPNMQTGMVGQQLNHGGHEVFDVHEVLSGAIGTLDLFTLLRPHVQDPELLNILDRQYQFTLNEYNTTVDCFKSGQDPAVPTQSYKMNQENDFVYGLKPTQPKKPLQSVNEITDACISGMMLGSVKAGASAKAMAACEVTNPVVRRVLADSVPNCIEMAYELSIYQNKHHYYQVPQLNQQDMQQLLHAYAPGQMPNLNTPH</sequence>
<dbReference type="PANTHER" id="PTHR39183">
    <property type="entry name" value="SPORE COAT PROTEIN F-LIKE PROTEIN YHCQ"/>
    <property type="match status" value="1"/>
</dbReference>
<evidence type="ECO:0000256" key="3">
    <source>
        <dbReference type="ARBA" id="ARBA00024344"/>
    </source>
</evidence>
<keyword evidence="5" id="KW-0946">Virion</keyword>
<comment type="subcellular location">
    <subcellularLocation>
        <location evidence="2">Spore coat</location>
    </subcellularLocation>
</comment>
<gene>
    <name evidence="5" type="ORF">NCTC4824_00436</name>
</gene>
<dbReference type="PANTHER" id="PTHR39183:SF1">
    <property type="entry name" value="SPORE COAT PROTEIN F-LIKE PROTEIN YHCQ"/>
    <property type="match status" value="1"/>
</dbReference>
<dbReference type="EMBL" id="LS483476">
    <property type="protein sequence ID" value="SQI52486.1"/>
    <property type="molecule type" value="Genomic_DNA"/>
</dbReference>
<dbReference type="Proteomes" id="UP000249134">
    <property type="component" value="Chromosome 1"/>
</dbReference>
<dbReference type="KEGG" id="blen:NCTC4824_00436"/>
<dbReference type="Gene3D" id="1.20.1260.10">
    <property type="match status" value="1"/>
</dbReference>
<organism evidence="5 6">
    <name type="scientific">Lederbergia lenta</name>
    <name type="common">Bacillus lentus</name>
    <dbReference type="NCBI Taxonomy" id="1467"/>
    <lineage>
        <taxon>Bacteria</taxon>
        <taxon>Bacillati</taxon>
        <taxon>Bacillota</taxon>
        <taxon>Bacilli</taxon>
        <taxon>Bacillales</taxon>
        <taxon>Bacillaceae</taxon>
        <taxon>Lederbergia</taxon>
    </lineage>
</organism>
<dbReference type="AlphaFoldDB" id="A0A2X4VJX5"/>
<name>A0A2X4VJX5_LEDLE</name>
<dbReference type="STRING" id="1348624.GCA_001591545_02766"/>
<evidence type="ECO:0000256" key="4">
    <source>
        <dbReference type="SAM" id="MobiDB-lite"/>
    </source>
</evidence>
<dbReference type="Pfam" id="PF07875">
    <property type="entry name" value="Coat_F"/>
    <property type="match status" value="1"/>
</dbReference>
<accession>A0A2X4VJX5</accession>
<feature type="region of interest" description="Disordered" evidence="4">
    <location>
        <begin position="1"/>
        <end position="25"/>
    </location>
</feature>
<keyword evidence="6" id="KW-1185">Reference proteome</keyword>